<dbReference type="EMBL" id="QVTD01000021">
    <property type="protein sequence ID" value="RFU60913.1"/>
    <property type="molecule type" value="Genomic_DNA"/>
</dbReference>
<dbReference type="GO" id="GO:0005737">
    <property type="term" value="C:cytoplasm"/>
    <property type="evidence" value="ECO:0007669"/>
    <property type="project" value="TreeGrafter"/>
</dbReference>
<sequence>MKFFIVDVFAGKPYEGNQLAVCIPDEDITQEKMQQIAKEINFSETTFIMSRLQKNGGYDVKIFTPDSEIPFAGHPTLGTAYIIQRFIDGNNSNEIKLNLEVGQIPVMFNGQEGLMLQNQPIFKNTIDVETISKILQIDIKDINVELPIQVVSTGLPSIIVNLKTLDAVNCCKLNHQLYDELLEEIGDANLLIFTKETVNPSNDLHVRVFMFTSGHLEDPATGSANGNLAGYLLGHNVFDSQDISYSVEQGYSINRKSLLKAVATKHNSKYTIQIGGSAFVVAEGKWL</sequence>
<dbReference type="OrthoDB" id="9788221at2"/>
<dbReference type="PIRSF" id="PIRSF016184">
    <property type="entry name" value="PhzC_PhzF"/>
    <property type="match status" value="1"/>
</dbReference>
<feature type="active site" evidence="1">
    <location>
        <position position="44"/>
    </location>
</feature>
<comment type="caution">
    <text evidence="2">The sequence shown here is derived from an EMBL/GenBank/DDBJ whole genome shotgun (WGS) entry which is preliminary data.</text>
</comment>
<dbReference type="AlphaFoldDB" id="A0A372L6Z2"/>
<dbReference type="NCBIfam" id="TIGR00654">
    <property type="entry name" value="PhzF_family"/>
    <property type="match status" value="1"/>
</dbReference>
<evidence type="ECO:0000313" key="2">
    <source>
        <dbReference type="EMBL" id="RFU60913.1"/>
    </source>
</evidence>
<evidence type="ECO:0000256" key="1">
    <source>
        <dbReference type="PIRSR" id="PIRSR016184-1"/>
    </source>
</evidence>
<dbReference type="Proteomes" id="UP000262939">
    <property type="component" value="Unassembled WGS sequence"/>
</dbReference>
<keyword evidence="3" id="KW-1185">Reference proteome</keyword>
<dbReference type="InterPro" id="IPR003719">
    <property type="entry name" value="Phenazine_PhzF-like"/>
</dbReference>
<dbReference type="SUPFAM" id="SSF54506">
    <property type="entry name" value="Diaminopimelate epimerase-like"/>
    <property type="match status" value="1"/>
</dbReference>
<evidence type="ECO:0000313" key="3">
    <source>
        <dbReference type="Proteomes" id="UP000262939"/>
    </source>
</evidence>
<accession>A0A372L6Z2</accession>
<gene>
    <name evidence="2" type="ORF">D0466_20285</name>
</gene>
<organism evidence="2 3">
    <name type="scientific">Peribacillus glennii</name>
    <dbReference type="NCBI Taxonomy" id="2303991"/>
    <lineage>
        <taxon>Bacteria</taxon>
        <taxon>Bacillati</taxon>
        <taxon>Bacillota</taxon>
        <taxon>Bacilli</taxon>
        <taxon>Bacillales</taxon>
        <taxon>Bacillaceae</taxon>
        <taxon>Peribacillus</taxon>
    </lineage>
</organism>
<dbReference type="PANTHER" id="PTHR13774:SF32">
    <property type="entry name" value="ANTISENSE-ENHANCING SEQUENCE 1"/>
    <property type="match status" value="1"/>
</dbReference>
<proteinExistence type="predicted"/>
<protein>
    <submittedName>
        <fullName evidence="2">PhzF family phenazine biosynthesis protein</fullName>
    </submittedName>
</protein>
<dbReference type="GO" id="GO:0016853">
    <property type="term" value="F:isomerase activity"/>
    <property type="evidence" value="ECO:0007669"/>
    <property type="project" value="TreeGrafter"/>
</dbReference>
<reference evidence="2 3" key="1">
    <citation type="submission" date="2018-08" db="EMBL/GenBank/DDBJ databases">
        <title>Bacillus chawlae sp. nov., Bacillus glennii sp. nov., and Bacillus saganii sp. nov. Isolated from the Vehicle Assembly Building at Kennedy Space Center where the Viking Spacecraft were Assembled.</title>
        <authorList>
            <person name="Seuylemezian A."/>
            <person name="Vaishampayan P."/>
        </authorList>
    </citation>
    <scope>NUCLEOTIDE SEQUENCE [LARGE SCALE GENOMIC DNA]</scope>
    <source>
        <strain evidence="2 3">V44-8</strain>
    </source>
</reference>
<dbReference type="PANTHER" id="PTHR13774">
    <property type="entry name" value="PHENAZINE BIOSYNTHESIS PROTEIN"/>
    <property type="match status" value="1"/>
</dbReference>
<dbReference type="Gene3D" id="3.10.310.10">
    <property type="entry name" value="Diaminopimelate Epimerase, Chain A, domain 1"/>
    <property type="match status" value="2"/>
</dbReference>
<name>A0A372L6Z2_9BACI</name>
<dbReference type="Pfam" id="PF02567">
    <property type="entry name" value="PhzC-PhzF"/>
    <property type="match status" value="1"/>
</dbReference>
<dbReference type="RefSeq" id="WP_117324326.1">
    <property type="nucleotide sequence ID" value="NZ_QVTD01000021.1"/>
</dbReference>